<reference evidence="9 10" key="1">
    <citation type="submission" date="2019-05" db="EMBL/GenBank/DDBJ databases">
        <title>Emergence of the Ug99 lineage of the wheat stem rust pathogen through somatic hybridization.</title>
        <authorList>
            <person name="Li F."/>
            <person name="Upadhyaya N.M."/>
            <person name="Sperschneider J."/>
            <person name="Matny O."/>
            <person name="Nguyen-Phuc H."/>
            <person name="Mago R."/>
            <person name="Raley C."/>
            <person name="Miller M.E."/>
            <person name="Silverstein K.A.T."/>
            <person name="Henningsen E."/>
            <person name="Hirsch C.D."/>
            <person name="Visser B."/>
            <person name="Pretorius Z.A."/>
            <person name="Steffenson B.J."/>
            <person name="Schwessinger B."/>
            <person name="Dodds P.N."/>
            <person name="Figueroa M."/>
        </authorList>
    </citation>
    <scope>NUCLEOTIDE SEQUENCE [LARGE SCALE GENOMIC DNA]</scope>
    <source>
        <strain evidence="7">21-0</strain>
        <strain evidence="8 10">Ug99</strain>
    </source>
</reference>
<dbReference type="CDD" id="cd08771">
    <property type="entry name" value="DLP_1"/>
    <property type="match status" value="1"/>
</dbReference>
<evidence type="ECO:0000256" key="2">
    <source>
        <dbReference type="ARBA" id="ARBA00023134"/>
    </source>
</evidence>
<dbReference type="EMBL" id="VDEP01000138">
    <property type="protein sequence ID" value="KAA1128947.1"/>
    <property type="molecule type" value="Genomic_DNA"/>
</dbReference>
<dbReference type="InterPro" id="IPR020850">
    <property type="entry name" value="GED_dom"/>
</dbReference>
<dbReference type="Proteomes" id="UP000324748">
    <property type="component" value="Unassembled WGS sequence"/>
</dbReference>
<dbReference type="GO" id="GO:0016559">
    <property type="term" value="P:peroxisome fission"/>
    <property type="evidence" value="ECO:0007669"/>
    <property type="project" value="TreeGrafter"/>
</dbReference>
<dbReference type="Pfam" id="PF00350">
    <property type="entry name" value="Dynamin_N"/>
    <property type="match status" value="1"/>
</dbReference>
<comment type="caution">
    <text evidence="7">The sequence shown here is derived from an EMBL/GenBank/DDBJ whole genome shotgun (WGS) entry which is preliminary data.</text>
</comment>
<dbReference type="GO" id="GO:0006897">
    <property type="term" value="P:endocytosis"/>
    <property type="evidence" value="ECO:0007669"/>
    <property type="project" value="TreeGrafter"/>
</dbReference>
<dbReference type="InterPro" id="IPR003130">
    <property type="entry name" value="GED"/>
</dbReference>
<dbReference type="GO" id="GO:0003924">
    <property type="term" value="F:GTPase activity"/>
    <property type="evidence" value="ECO:0007669"/>
    <property type="project" value="InterPro"/>
</dbReference>
<dbReference type="EMBL" id="VSWC01000079">
    <property type="protein sequence ID" value="KAA1094640.1"/>
    <property type="molecule type" value="Genomic_DNA"/>
</dbReference>
<feature type="region of interest" description="Disordered" evidence="4">
    <location>
        <begin position="648"/>
        <end position="673"/>
    </location>
</feature>
<proteinExistence type="inferred from homology"/>
<dbReference type="InterPro" id="IPR001401">
    <property type="entry name" value="Dynamin_GTPase"/>
</dbReference>
<evidence type="ECO:0000256" key="3">
    <source>
        <dbReference type="RuleBase" id="RU003932"/>
    </source>
</evidence>
<feature type="compositionally biased region" description="Polar residues" evidence="4">
    <location>
        <begin position="552"/>
        <end position="563"/>
    </location>
</feature>
<dbReference type="Pfam" id="PF02212">
    <property type="entry name" value="GED"/>
    <property type="match status" value="1"/>
</dbReference>
<dbReference type="GO" id="GO:0005777">
    <property type="term" value="C:peroxisome"/>
    <property type="evidence" value="ECO:0007669"/>
    <property type="project" value="TreeGrafter"/>
</dbReference>
<dbReference type="PRINTS" id="PR00195">
    <property type="entry name" value="DYNAMIN"/>
</dbReference>
<dbReference type="PROSITE" id="PS51718">
    <property type="entry name" value="G_DYNAMIN_2"/>
    <property type="match status" value="1"/>
</dbReference>
<feature type="domain" description="GED" evidence="5">
    <location>
        <begin position="728"/>
        <end position="819"/>
    </location>
</feature>
<evidence type="ECO:0000259" key="6">
    <source>
        <dbReference type="PROSITE" id="PS51718"/>
    </source>
</evidence>
<dbReference type="PROSITE" id="PS00410">
    <property type="entry name" value="G_DYNAMIN_1"/>
    <property type="match status" value="1"/>
</dbReference>
<dbReference type="GO" id="GO:0000266">
    <property type="term" value="P:mitochondrial fission"/>
    <property type="evidence" value="ECO:0007669"/>
    <property type="project" value="TreeGrafter"/>
</dbReference>
<dbReference type="GO" id="GO:0016020">
    <property type="term" value="C:membrane"/>
    <property type="evidence" value="ECO:0007669"/>
    <property type="project" value="TreeGrafter"/>
</dbReference>
<evidence type="ECO:0000256" key="1">
    <source>
        <dbReference type="ARBA" id="ARBA00022741"/>
    </source>
</evidence>
<evidence type="ECO:0000259" key="5">
    <source>
        <dbReference type="PROSITE" id="PS51388"/>
    </source>
</evidence>
<dbReference type="GO" id="GO:0005874">
    <property type="term" value="C:microtubule"/>
    <property type="evidence" value="ECO:0007669"/>
    <property type="project" value="TreeGrafter"/>
</dbReference>
<dbReference type="OrthoDB" id="5061070at2759"/>
<dbReference type="Gene3D" id="3.40.50.300">
    <property type="entry name" value="P-loop containing nucleotide triphosphate hydrolases"/>
    <property type="match status" value="1"/>
</dbReference>
<dbReference type="Gene3D" id="1.20.120.1240">
    <property type="entry name" value="Dynamin, middle domain"/>
    <property type="match status" value="2"/>
</dbReference>
<keyword evidence="2 3" id="KW-0342">GTP-binding</keyword>
<feature type="domain" description="Dynamin-type G" evidence="6">
    <location>
        <begin position="23"/>
        <end position="302"/>
    </location>
</feature>
<dbReference type="Pfam" id="PF01031">
    <property type="entry name" value="Dynamin_M"/>
    <property type="match status" value="1"/>
</dbReference>
<dbReference type="FunFam" id="1.20.120.1240:FF:000029">
    <property type="entry name" value="Dynamin GTPase, variant"/>
    <property type="match status" value="1"/>
</dbReference>
<evidence type="ECO:0000256" key="4">
    <source>
        <dbReference type="SAM" id="MobiDB-lite"/>
    </source>
</evidence>
<dbReference type="GO" id="GO:0005525">
    <property type="term" value="F:GTP binding"/>
    <property type="evidence" value="ECO:0007669"/>
    <property type="project" value="UniProtKB-KW"/>
</dbReference>
<feature type="compositionally biased region" description="Acidic residues" evidence="4">
    <location>
        <begin position="536"/>
        <end position="550"/>
    </location>
</feature>
<dbReference type="GO" id="GO:0008017">
    <property type="term" value="F:microtubule binding"/>
    <property type="evidence" value="ECO:0007669"/>
    <property type="project" value="TreeGrafter"/>
</dbReference>
<dbReference type="InterPro" id="IPR045063">
    <property type="entry name" value="Dynamin_N"/>
</dbReference>
<dbReference type="GO" id="GO:0005739">
    <property type="term" value="C:mitochondrion"/>
    <property type="evidence" value="ECO:0007669"/>
    <property type="project" value="TreeGrafter"/>
</dbReference>
<comment type="similarity">
    <text evidence="3">Belongs to the TRAFAC class dynamin-like GTPase superfamily. Dynamin/Fzo/YdjA family.</text>
</comment>
<name>A0A5B0P2E8_PUCGR</name>
<gene>
    <name evidence="7" type="primary">DNM1_1</name>
    <name evidence="7" type="ORF">PGT21_027453</name>
    <name evidence="8" type="ORF">PGTUg99_009116</name>
</gene>
<evidence type="ECO:0000313" key="8">
    <source>
        <dbReference type="EMBL" id="KAA1128947.1"/>
    </source>
</evidence>
<protein>
    <submittedName>
        <fullName evidence="7">Dynamin-GTPase protein, variant 2</fullName>
    </submittedName>
</protein>
<dbReference type="InterPro" id="IPR019762">
    <property type="entry name" value="Dynamin_GTPase_CS"/>
</dbReference>
<dbReference type="PROSITE" id="PS51388">
    <property type="entry name" value="GED"/>
    <property type="match status" value="1"/>
</dbReference>
<dbReference type="Proteomes" id="UP000325313">
    <property type="component" value="Unassembled WGS sequence"/>
</dbReference>
<organism evidence="7 9">
    <name type="scientific">Puccinia graminis f. sp. tritici</name>
    <dbReference type="NCBI Taxonomy" id="56615"/>
    <lineage>
        <taxon>Eukaryota</taxon>
        <taxon>Fungi</taxon>
        <taxon>Dikarya</taxon>
        <taxon>Basidiomycota</taxon>
        <taxon>Pucciniomycotina</taxon>
        <taxon>Pucciniomycetes</taxon>
        <taxon>Pucciniales</taxon>
        <taxon>Pucciniaceae</taxon>
        <taxon>Puccinia</taxon>
    </lineage>
</organism>
<evidence type="ECO:0000313" key="10">
    <source>
        <dbReference type="Proteomes" id="UP000325313"/>
    </source>
</evidence>
<dbReference type="InterPro" id="IPR000375">
    <property type="entry name" value="Dynamin_stalk"/>
</dbReference>
<dbReference type="InterPro" id="IPR030381">
    <property type="entry name" value="G_DYNAMIN_dom"/>
</dbReference>
<dbReference type="SUPFAM" id="SSF52540">
    <property type="entry name" value="P-loop containing nucleoside triphosphate hydrolases"/>
    <property type="match status" value="1"/>
</dbReference>
<dbReference type="InterPro" id="IPR027417">
    <property type="entry name" value="P-loop_NTPase"/>
</dbReference>
<evidence type="ECO:0000313" key="9">
    <source>
        <dbReference type="Proteomes" id="UP000324748"/>
    </source>
</evidence>
<dbReference type="InterPro" id="IPR022812">
    <property type="entry name" value="Dynamin"/>
</dbReference>
<keyword evidence="9" id="KW-1185">Reference proteome</keyword>
<keyword evidence="1 3" id="KW-0547">Nucleotide-binding</keyword>
<feature type="region of interest" description="Disordered" evidence="4">
    <location>
        <begin position="596"/>
        <end position="623"/>
    </location>
</feature>
<evidence type="ECO:0000313" key="7">
    <source>
        <dbReference type="EMBL" id="KAA1094640.1"/>
    </source>
</evidence>
<dbReference type="GO" id="GO:0048312">
    <property type="term" value="P:intracellular distribution of mitochondria"/>
    <property type="evidence" value="ECO:0007669"/>
    <property type="project" value="TreeGrafter"/>
</dbReference>
<dbReference type="SMART" id="SM00302">
    <property type="entry name" value="GED"/>
    <property type="match status" value="1"/>
</dbReference>
<dbReference type="FunFam" id="3.40.50.300:FF:000383">
    <property type="entry name" value="Dynamin-like gtpase dnm1"/>
    <property type="match status" value="1"/>
</dbReference>
<dbReference type="AlphaFoldDB" id="A0A5B0P2E8"/>
<sequence length="847" mass="94343">MDGDLITLVNKLQDTFNAIGGETVDLPQIVVVGSQSSGKSSVLETIVGRDFLPRGSGIVTRRPLVLQLIHLPSTSPSESSSSLSGPEYGEFLHLPNRRFTEFEEIRKEIENETLRVAGSNNGISRLPINVKIHSPRVLNLTLVDLPGLTKLPVGDQPTDIERQIRNLVLEYISKPNSVILAVSPANVDLANSDSLKLARSVDPQGRRTIGVLTKLDLMDTGTNALDILTGRVYPLKLGFTGIVNRSQHDINMKLPMEQALAKEDEFFRSHPAYRNIAHRCGTKFLAKTLNQVLMSHIRDKLPDMKARLNTLMGQTQQELNAFGGDSAFWGKQNRGSLVLKLMTQFVKDFVSSIDGSQANLSTKELCGGARIHYIFNEVFGQALQTLNPMENLNNMDIRTSIRNSTGTRSSLFIPEAAFDLLIKPQIKLLEPPGLRCVELVYEELMKICHNCTNSELQRYPRLHAQLIEAVSELLRERLGPTSEYVQSLIDIQAAYINTNHPDFMKNTTMNGGSQYPHGSHVHVNGSSDQRRSVSDGDVEDSSSANEDEDGTSQRSAAFQNQRQVPTLNGQVFRPSSAPIDQLQSGSHLAGAVNPKRIASDNRHSGPPNPPLSHYHRDHHHSTSLQYGSAKDSFLNYFFGGTTNGVGNAMLTQPTHRSRHKTVTHDSGENSSSQLIEGSHSLQVGHKTPGFEGAHAAFNMKSLDKHFPVTTAGDDQKEVHLSEREQMEINLIRSLMMSYFSIVRQTIQDLVPKAVMHLLVNHVREGVQNRLVSSLYREELFEGLLMEDEGLRTERERVKALLDAYKDAFKTLSEVFPDDKEDQPMLRDQYKMRIQNGPVKPKTQSRLP</sequence>
<feature type="region of interest" description="Disordered" evidence="4">
    <location>
        <begin position="505"/>
        <end position="563"/>
    </location>
</feature>
<dbReference type="SMART" id="SM00053">
    <property type="entry name" value="DYNc"/>
    <property type="match status" value="1"/>
</dbReference>
<dbReference type="PANTHER" id="PTHR11566">
    <property type="entry name" value="DYNAMIN"/>
    <property type="match status" value="1"/>
</dbReference>
<accession>A0A5B0P2E8</accession>
<dbReference type="PANTHER" id="PTHR11566:SF235">
    <property type="entry name" value="DYNAMIN-RELATED PROTEIN DNM1"/>
    <property type="match status" value="1"/>
</dbReference>